<keyword evidence="5" id="KW-0346">Stress response</keyword>
<evidence type="ECO:0000256" key="8">
    <source>
        <dbReference type="SAM" id="Coils"/>
    </source>
</evidence>
<dbReference type="Proteomes" id="UP000309174">
    <property type="component" value="Unassembled WGS sequence"/>
</dbReference>
<dbReference type="PROSITE" id="PS00297">
    <property type="entry name" value="HSP70_1"/>
    <property type="match status" value="1"/>
</dbReference>
<reference evidence="9 10" key="1">
    <citation type="submission" date="2019-05" db="EMBL/GenBank/DDBJ databases">
        <title>Draft genome sequence of Actinomadura sp. 14C53.</title>
        <authorList>
            <person name="Saricaoglu S."/>
            <person name="Isik K."/>
        </authorList>
    </citation>
    <scope>NUCLEOTIDE SEQUENCE [LARGE SCALE GENOMIC DNA]</scope>
    <source>
        <strain evidence="9 10">14C53</strain>
    </source>
</reference>
<protein>
    <submittedName>
        <fullName evidence="9">Hsp70 family protein</fullName>
    </submittedName>
</protein>
<keyword evidence="10" id="KW-1185">Reference proteome</keyword>
<keyword evidence="8" id="KW-0175">Coiled coil</keyword>
<dbReference type="InterPro" id="IPR013126">
    <property type="entry name" value="Hsp_70_fam"/>
</dbReference>
<keyword evidence="3 7" id="KW-0547">Nucleotide-binding</keyword>
<dbReference type="PANTHER" id="PTHR19375">
    <property type="entry name" value="HEAT SHOCK PROTEIN 70KDA"/>
    <property type="match status" value="1"/>
</dbReference>
<evidence type="ECO:0000256" key="2">
    <source>
        <dbReference type="ARBA" id="ARBA00022553"/>
    </source>
</evidence>
<dbReference type="Gene3D" id="2.60.34.10">
    <property type="entry name" value="Substrate Binding Domain Of DNAk, Chain A, domain 1"/>
    <property type="match status" value="1"/>
</dbReference>
<dbReference type="InterPro" id="IPR043129">
    <property type="entry name" value="ATPase_NBD"/>
</dbReference>
<gene>
    <name evidence="9" type="ORF">ETD83_07405</name>
</gene>
<organism evidence="9 10">
    <name type="scientific">Actinomadura soli</name>
    <dbReference type="NCBI Taxonomy" id="2508997"/>
    <lineage>
        <taxon>Bacteria</taxon>
        <taxon>Bacillati</taxon>
        <taxon>Actinomycetota</taxon>
        <taxon>Actinomycetes</taxon>
        <taxon>Streptosporangiales</taxon>
        <taxon>Thermomonosporaceae</taxon>
        <taxon>Actinomadura</taxon>
    </lineage>
</organism>
<comment type="caution">
    <text evidence="9">The sequence shown here is derived from an EMBL/GenBank/DDBJ whole genome shotgun (WGS) entry which is preliminary data.</text>
</comment>
<dbReference type="InterPro" id="IPR018181">
    <property type="entry name" value="Heat_shock_70_CS"/>
</dbReference>
<evidence type="ECO:0000313" key="9">
    <source>
        <dbReference type="EMBL" id="TMR05024.1"/>
    </source>
</evidence>
<dbReference type="OrthoDB" id="9766019at2"/>
<dbReference type="EMBL" id="VCKW01000025">
    <property type="protein sequence ID" value="TMR05024.1"/>
    <property type="molecule type" value="Genomic_DNA"/>
</dbReference>
<dbReference type="Gene3D" id="3.30.420.40">
    <property type="match status" value="2"/>
</dbReference>
<dbReference type="FunFam" id="3.30.420.40:FF:000071">
    <property type="entry name" value="Molecular chaperone DnaK"/>
    <property type="match status" value="1"/>
</dbReference>
<evidence type="ECO:0000256" key="6">
    <source>
        <dbReference type="ARBA" id="ARBA00023186"/>
    </source>
</evidence>
<comment type="similarity">
    <text evidence="1 7">Belongs to the heat shock protein 70 family.</text>
</comment>
<feature type="coiled-coil region" evidence="8">
    <location>
        <begin position="241"/>
        <end position="299"/>
    </location>
</feature>
<dbReference type="PROSITE" id="PS01036">
    <property type="entry name" value="HSP70_3"/>
    <property type="match status" value="1"/>
</dbReference>
<keyword evidence="2" id="KW-0597">Phosphoprotein</keyword>
<dbReference type="GO" id="GO:0005524">
    <property type="term" value="F:ATP binding"/>
    <property type="evidence" value="ECO:0007669"/>
    <property type="project" value="UniProtKB-KW"/>
</dbReference>
<dbReference type="Gene3D" id="3.90.640.10">
    <property type="entry name" value="Actin, Chain A, domain 4"/>
    <property type="match status" value="1"/>
</dbReference>
<dbReference type="RefSeq" id="WP_138644308.1">
    <property type="nucleotide sequence ID" value="NZ_VCKW01000025.1"/>
</dbReference>
<dbReference type="PROSITE" id="PS00329">
    <property type="entry name" value="HSP70_2"/>
    <property type="match status" value="1"/>
</dbReference>
<name>A0A5C4JHZ0_9ACTN</name>
<dbReference type="SUPFAM" id="SSF100920">
    <property type="entry name" value="Heat shock protein 70kD (HSP70), peptide-binding domain"/>
    <property type="match status" value="1"/>
</dbReference>
<sequence>MTAFGIDLGTTNSCLAYIDESGRPAVVRNSIGENTTPSVVYFERRDSVVIGSAAANAALLAPELAVRHVKRRMGRKDVDFHFHGTRYTPETISALVLKELAAAAERRLGRPVRDVVITVPAYFGVAEREATRRAGEIAGLDVLDVLAEPVAAALSHQHGHPAERPRHLLVYDLGGGTFDTTVIRVDGDDVNVVCTGGDRDLGGADWDARIRTFLLEEFSGRHPRLDPTADEQFMQELWIMAEQLKKELSSARTRRRNLRFAGATVQVELTRERLEELTADLLQRTLKITEETIDRARRQGVDGFDEVILVGGMTRMPAVVSRLERLLAKDGPAEGTPRRHEPDLAVAQGAALFALIRQVQREDGEGRDTRDERVADRLGISAEQAGSMRSRTVTTVVPRGFGVKVIDQHDPLAATDPLRARYFVVHLLPADTPLPADTGPVGFATAFDNQPMLEVEVWEQADRDGSEELADNTMIGRGRLRGLPPRLPRGTPIEITFHMSETGRLSVHAVEPRSGREVRFDLQIGGMDKAAVEHAKAAVARHDTSS</sequence>
<dbReference type="AlphaFoldDB" id="A0A5C4JHZ0"/>
<accession>A0A5C4JHZ0</accession>
<dbReference type="PRINTS" id="PR00301">
    <property type="entry name" value="HEATSHOCK70"/>
</dbReference>
<evidence type="ECO:0000256" key="1">
    <source>
        <dbReference type="ARBA" id="ARBA00007381"/>
    </source>
</evidence>
<dbReference type="InterPro" id="IPR029047">
    <property type="entry name" value="HSP70_peptide-bd_sf"/>
</dbReference>
<dbReference type="GO" id="GO:0140662">
    <property type="term" value="F:ATP-dependent protein folding chaperone"/>
    <property type="evidence" value="ECO:0007669"/>
    <property type="project" value="InterPro"/>
</dbReference>
<dbReference type="FunFam" id="3.90.640.10:FF:000003">
    <property type="entry name" value="Molecular chaperone DnaK"/>
    <property type="match status" value="1"/>
</dbReference>
<proteinExistence type="inferred from homology"/>
<dbReference type="CDD" id="cd24029">
    <property type="entry name" value="ASKHA_NBD_HSP70_DnaK_HscA_HscC"/>
    <property type="match status" value="1"/>
</dbReference>
<evidence type="ECO:0000256" key="4">
    <source>
        <dbReference type="ARBA" id="ARBA00022840"/>
    </source>
</evidence>
<dbReference type="SUPFAM" id="SSF53067">
    <property type="entry name" value="Actin-like ATPase domain"/>
    <property type="match status" value="2"/>
</dbReference>
<keyword evidence="4 7" id="KW-0067">ATP-binding</keyword>
<evidence type="ECO:0000256" key="7">
    <source>
        <dbReference type="RuleBase" id="RU003322"/>
    </source>
</evidence>
<evidence type="ECO:0000313" key="10">
    <source>
        <dbReference type="Proteomes" id="UP000309174"/>
    </source>
</evidence>
<keyword evidence="6" id="KW-0143">Chaperone</keyword>
<evidence type="ECO:0000256" key="5">
    <source>
        <dbReference type="ARBA" id="ARBA00023016"/>
    </source>
</evidence>
<dbReference type="Pfam" id="PF00012">
    <property type="entry name" value="HSP70"/>
    <property type="match status" value="3"/>
</dbReference>
<evidence type="ECO:0000256" key="3">
    <source>
        <dbReference type="ARBA" id="ARBA00022741"/>
    </source>
</evidence>